<dbReference type="InterPro" id="IPR051019">
    <property type="entry name" value="VLCFA-Steroid_DH"/>
</dbReference>
<gene>
    <name evidence="4" type="ORF">ECRASSUSDP1_LOCUS16370</name>
</gene>
<dbReference type="Proteomes" id="UP001295684">
    <property type="component" value="Unassembled WGS sequence"/>
</dbReference>
<comment type="caution">
    <text evidence="4">The sequence shown here is derived from an EMBL/GenBank/DDBJ whole genome shotgun (WGS) entry which is preliminary data.</text>
</comment>
<evidence type="ECO:0000256" key="3">
    <source>
        <dbReference type="SAM" id="Phobius"/>
    </source>
</evidence>
<dbReference type="Pfam" id="PF00106">
    <property type="entry name" value="adh_short"/>
    <property type="match status" value="1"/>
</dbReference>
<dbReference type="Gene3D" id="3.40.50.720">
    <property type="entry name" value="NAD(P)-binding Rossmann-like Domain"/>
    <property type="match status" value="1"/>
</dbReference>
<keyword evidence="3" id="KW-0472">Membrane</keyword>
<evidence type="ECO:0000256" key="1">
    <source>
        <dbReference type="ARBA" id="ARBA00006484"/>
    </source>
</evidence>
<feature type="transmembrane region" description="Helical" evidence="3">
    <location>
        <begin position="12"/>
        <end position="39"/>
    </location>
</feature>
<reference evidence="4" key="1">
    <citation type="submission" date="2023-07" db="EMBL/GenBank/DDBJ databases">
        <authorList>
            <consortium name="AG Swart"/>
            <person name="Singh M."/>
            <person name="Singh A."/>
            <person name="Seah K."/>
            <person name="Emmerich C."/>
        </authorList>
    </citation>
    <scope>NUCLEOTIDE SEQUENCE</scope>
    <source>
        <strain evidence="4">DP1</strain>
    </source>
</reference>
<dbReference type="PRINTS" id="PR00081">
    <property type="entry name" value="GDHRDH"/>
</dbReference>
<dbReference type="GO" id="GO:0016491">
    <property type="term" value="F:oxidoreductase activity"/>
    <property type="evidence" value="ECO:0007669"/>
    <property type="project" value="UniProtKB-KW"/>
</dbReference>
<proteinExistence type="inferred from homology"/>
<keyword evidence="3" id="KW-1133">Transmembrane helix</keyword>
<evidence type="ECO:0000256" key="2">
    <source>
        <dbReference type="ARBA" id="ARBA00023002"/>
    </source>
</evidence>
<keyword evidence="5" id="KW-1185">Reference proteome</keyword>
<name>A0AAD1XLF7_EUPCR</name>
<organism evidence="4 5">
    <name type="scientific">Euplotes crassus</name>
    <dbReference type="NCBI Taxonomy" id="5936"/>
    <lineage>
        <taxon>Eukaryota</taxon>
        <taxon>Sar</taxon>
        <taxon>Alveolata</taxon>
        <taxon>Ciliophora</taxon>
        <taxon>Intramacronucleata</taxon>
        <taxon>Spirotrichea</taxon>
        <taxon>Hypotrichia</taxon>
        <taxon>Euplotida</taxon>
        <taxon>Euplotidae</taxon>
        <taxon>Moneuplotes</taxon>
    </lineage>
</organism>
<accession>A0AAD1XLF7</accession>
<comment type="similarity">
    <text evidence="1">Belongs to the short-chain dehydrogenases/reductases (SDR) family.</text>
</comment>
<keyword evidence="2" id="KW-0560">Oxidoreductase</keyword>
<dbReference type="AlphaFoldDB" id="A0AAD1XLF7"/>
<dbReference type="InterPro" id="IPR036291">
    <property type="entry name" value="NAD(P)-bd_dom_sf"/>
</dbReference>
<keyword evidence="3" id="KW-0812">Transmembrane</keyword>
<evidence type="ECO:0000313" key="4">
    <source>
        <dbReference type="EMBL" id="CAI2375011.1"/>
    </source>
</evidence>
<sequence>MAETESLTQKELMLNAGIALGILIPLFFCCSFWTVVFYIGAIRMIGNISFLYRTVKEYYLTKQLDLSQRYGEGTYALITGGANGIGLEYATQLAKMNFNLVIIDLNQEALDKAKEDITNNSSVEVITIQADITKYRAISEYDDLLKSLEGLDTSILVNNVGVGSCLPFNEASPALVNTILDLNVASVVTFTSLFYERLLSRVDKEKHSAIITMASSSSFYPVPSFFLYSATKGFASYFMKSLTSEKSPKLDTLNVCPGFVSTYMTGFRKDNVTIGPELCVKNALRSLGNFSDTEITSKVRIMIAGVLQGFWYIDTCLFKKVLMYLGATEANKKAFEVVSKRERELYKD</sequence>
<dbReference type="PANTHER" id="PTHR43899">
    <property type="entry name" value="RH59310P"/>
    <property type="match status" value="1"/>
</dbReference>
<protein>
    <submittedName>
        <fullName evidence="4">Uncharacterized protein</fullName>
    </submittedName>
</protein>
<evidence type="ECO:0000313" key="5">
    <source>
        <dbReference type="Proteomes" id="UP001295684"/>
    </source>
</evidence>
<dbReference type="PANTHER" id="PTHR43899:SF13">
    <property type="entry name" value="RH59310P"/>
    <property type="match status" value="1"/>
</dbReference>
<dbReference type="EMBL" id="CAMPGE010016456">
    <property type="protein sequence ID" value="CAI2375011.1"/>
    <property type="molecule type" value="Genomic_DNA"/>
</dbReference>
<dbReference type="InterPro" id="IPR002347">
    <property type="entry name" value="SDR_fam"/>
</dbReference>
<dbReference type="SUPFAM" id="SSF51735">
    <property type="entry name" value="NAD(P)-binding Rossmann-fold domains"/>
    <property type="match status" value="1"/>
</dbReference>